<dbReference type="EMBL" id="SHOA02000014">
    <property type="protein sequence ID" value="TDH66894.1"/>
    <property type="molecule type" value="Genomic_DNA"/>
</dbReference>
<name>A0A976FHZ3_BRELC</name>
<proteinExistence type="predicted"/>
<protein>
    <submittedName>
        <fullName evidence="2">Uncharacterized protein</fullName>
    </submittedName>
</protein>
<dbReference type="Proteomes" id="UP000294530">
    <property type="component" value="Unassembled WGS sequence"/>
</dbReference>
<accession>A0A976FHZ3</accession>
<sequence length="75" mass="8385">MPVVLPSNAGKPLRDNQHNYCVRLLDKGLERVDSISVERTALGNVLQRAEKRAKERNTGLLTRLKPRPSLLAGPR</sequence>
<keyword evidence="3" id="KW-1185">Reference proteome</keyword>
<evidence type="ECO:0000313" key="3">
    <source>
        <dbReference type="Proteomes" id="UP000294530"/>
    </source>
</evidence>
<dbReference type="RefSeq" id="XP_067816393.1">
    <property type="nucleotide sequence ID" value="XM_067960113.1"/>
</dbReference>
<evidence type="ECO:0000313" key="2">
    <source>
        <dbReference type="EMBL" id="TDH66894.1"/>
    </source>
</evidence>
<feature type="region of interest" description="Disordered" evidence="1">
    <location>
        <begin position="54"/>
        <end position="75"/>
    </location>
</feature>
<evidence type="ECO:0000256" key="1">
    <source>
        <dbReference type="SAM" id="MobiDB-lite"/>
    </source>
</evidence>
<dbReference type="GeneID" id="94345784"/>
<dbReference type="KEGG" id="blac:94345784"/>
<gene>
    <name evidence="2" type="ORF">CCR75_002013</name>
</gene>
<reference evidence="2 3" key="1">
    <citation type="journal article" date="2021" name="Genome Biol.">
        <title>AFLAP: assembly-free linkage analysis pipeline using k-mers from genome sequencing data.</title>
        <authorList>
            <person name="Fletcher K."/>
            <person name="Zhang L."/>
            <person name="Gil J."/>
            <person name="Han R."/>
            <person name="Cavanaugh K."/>
            <person name="Michelmore R."/>
        </authorList>
    </citation>
    <scope>NUCLEOTIDE SEQUENCE [LARGE SCALE GENOMIC DNA]</scope>
    <source>
        <strain evidence="2 3">SF5</strain>
    </source>
</reference>
<dbReference type="AlphaFoldDB" id="A0A976FHZ3"/>
<comment type="caution">
    <text evidence="2">The sequence shown here is derived from an EMBL/GenBank/DDBJ whole genome shotgun (WGS) entry which is preliminary data.</text>
</comment>
<organism evidence="2 3">
    <name type="scientific">Bremia lactucae</name>
    <name type="common">Lettuce downy mildew</name>
    <dbReference type="NCBI Taxonomy" id="4779"/>
    <lineage>
        <taxon>Eukaryota</taxon>
        <taxon>Sar</taxon>
        <taxon>Stramenopiles</taxon>
        <taxon>Oomycota</taxon>
        <taxon>Peronosporomycetes</taxon>
        <taxon>Peronosporales</taxon>
        <taxon>Peronosporaceae</taxon>
        <taxon>Bremia</taxon>
    </lineage>
</organism>